<dbReference type="InterPro" id="IPR011047">
    <property type="entry name" value="Quinoprotein_ADH-like_sf"/>
</dbReference>
<dbReference type="EMBL" id="SHBG01000018">
    <property type="protein sequence ID" value="RZO24538.1"/>
    <property type="molecule type" value="Genomic_DNA"/>
</dbReference>
<evidence type="ECO:0000313" key="1">
    <source>
        <dbReference type="EMBL" id="RZO24538.1"/>
    </source>
</evidence>
<proteinExistence type="predicted"/>
<dbReference type="InterPro" id="IPR015943">
    <property type="entry name" value="WD40/YVTN_repeat-like_dom_sf"/>
</dbReference>
<protein>
    <submittedName>
        <fullName evidence="1">Uncharacterized protein</fullName>
    </submittedName>
</protein>
<name>A0A520MTK2_9GAMM</name>
<reference evidence="1 2" key="1">
    <citation type="submission" date="2019-02" db="EMBL/GenBank/DDBJ databases">
        <title>Prokaryotic population dynamics and viral predation in marine succession experiment using metagenomics: the confinement effect.</title>
        <authorList>
            <person name="Haro-Moreno J.M."/>
            <person name="Rodriguez-Valera F."/>
            <person name="Lopez-Perez M."/>
        </authorList>
    </citation>
    <scope>NUCLEOTIDE SEQUENCE [LARGE SCALE GENOMIC DNA]</scope>
    <source>
        <strain evidence="1">MED-G161</strain>
    </source>
</reference>
<dbReference type="Proteomes" id="UP000315498">
    <property type="component" value="Unassembled WGS sequence"/>
</dbReference>
<gene>
    <name evidence="1" type="ORF">EVA94_02510</name>
</gene>
<comment type="caution">
    <text evidence="1">The sequence shown here is derived from an EMBL/GenBank/DDBJ whole genome shotgun (WGS) entry which is preliminary data.</text>
</comment>
<dbReference type="SUPFAM" id="SSF50998">
    <property type="entry name" value="Quinoprotein alcohol dehydrogenase-like"/>
    <property type="match status" value="1"/>
</dbReference>
<accession>A0A520MTK2</accession>
<sequence length="201" mass="22436">MNKVAIFGKKGSISKYDLTENKPIWVGDLTPGYKPDIIGQYENYVIVFSSMWTGSKMVHCFKEDSGEFLWSHFQQTLHSSLIPFIPHTLDNHMYYLASSKEVAKLSWDTGEIVFRKRFKKSIFTQYSLAIISDDIFLISKKGALLVNHQTGDVKPYPDLSEKLNLKEISSVLGNGVTFMSSIYLTHPQPTSDGAGAGGGGE</sequence>
<organism evidence="1 2">
    <name type="scientific">SAR86 cluster bacterium</name>
    <dbReference type="NCBI Taxonomy" id="2030880"/>
    <lineage>
        <taxon>Bacteria</taxon>
        <taxon>Pseudomonadati</taxon>
        <taxon>Pseudomonadota</taxon>
        <taxon>Gammaproteobacteria</taxon>
        <taxon>SAR86 cluster</taxon>
    </lineage>
</organism>
<dbReference type="AlphaFoldDB" id="A0A520MTK2"/>
<dbReference type="Gene3D" id="2.130.10.10">
    <property type="entry name" value="YVTN repeat-like/Quinoprotein amine dehydrogenase"/>
    <property type="match status" value="1"/>
</dbReference>
<evidence type="ECO:0000313" key="2">
    <source>
        <dbReference type="Proteomes" id="UP000315498"/>
    </source>
</evidence>